<name>A0A4V1AZ61_9BURK</name>
<keyword evidence="4" id="KW-0547">Nucleotide-binding</keyword>
<accession>A0A4V1AZ61</accession>
<dbReference type="InterPro" id="IPR008201">
    <property type="entry name" value="HepT-like"/>
</dbReference>
<dbReference type="OrthoDB" id="4829434at2"/>
<dbReference type="GO" id="GO:0000166">
    <property type="term" value="F:nucleotide binding"/>
    <property type="evidence" value="ECO:0007669"/>
    <property type="project" value="UniProtKB-KW"/>
</dbReference>
<keyword evidence="5" id="KW-0378">Hydrolase</keyword>
<proteinExistence type="predicted"/>
<dbReference type="AlphaFoldDB" id="A0A4V1AZ61"/>
<dbReference type="KEGG" id="ppai:E1956_13865"/>
<dbReference type="Proteomes" id="UP000295727">
    <property type="component" value="Chromosome 1"/>
</dbReference>
<dbReference type="PANTHER" id="PTHR34139">
    <property type="entry name" value="UPF0331 PROTEIN MJ0127"/>
    <property type="match status" value="1"/>
</dbReference>
<evidence type="ECO:0000256" key="1">
    <source>
        <dbReference type="ARBA" id="ARBA00022553"/>
    </source>
</evidence>
<gene>
    <name evidence="6" type="ORF">E1956_13865</name>
</gene>
<reference evidence="6 7" key="1">
    <citation type="submission" date="2019-03" db="EMBL/GenBank/DDBJ databases">
        <title>Paraburkholderia sp. 7MH5, isolated from subtropical forest soil.</title>
        <authorList>
            <person name="Gao Z.-H."/>
            <person name="Qiu L.-H."/>
        </authorList>
    </citation>
    <scope>NUCLEOTIDE SEQUENCE [LARGE SCALE GENOMIC DNA]</scope>
    <source>
        <strain evidence="6 7">7MH5</strain>
    </source>
</reference>
<evidence type="ECO:0000256" key="3">
    <source>
        <dbReference type="ARBA" id="ARBA00022722"/>
    </source>
</evidence>
<dbReference type="Pfam" id="PF01934">
    <property type="entry name" value="HepT-like"/>
    <property type="match status" value="1"/>
</dbReference>
<dbReference type="EMBL" id="CP038148">
    <property type="protein sequence ID" value="QBQ98152.1"/>
    <property type="molecule type" value="Genomic_DNA"/>
</dbReference>
<dbReference type="PANTHER" id="PTHR34139:SF1">
    <property type="entry name" value="RNASE MJ1380-RELATED"/>
    <property type="match status" value="1"/>
</dbReference>
<keyword evidence="1" id="KW-0597">Phosphoprotein</keyword>
<dbReference type="GO" id="GO:0016787">
    <property type="term" value="F:hydrolase activity"/>
    <property type="evidence" value="ECO:0007669"/>
    <property type="project" value="UniProtKB-KW"/>
</dbReference>
<dbReference type="RefSeq" id="WP_134749704.1">
    <property type="nucleotide sequence ID" value="NZ_CP038148.1"/>
</dbReference>
<evidence type="ECO:0000256" key="5">
    <source>
        <dbReference type="ARBA" id="ARBA00022801"/>
    </source>
</evidence>
<evidence type="ECO:0000313" key="6">
    <source>
        <dbReference type="EMBL" id="QBQ98152.1"/>
    </source>
</evidence>
<keyword evidence="7" id="KW-1185">Reference proteome</keyword>
<dbReference type="GO" id="GO:0004540">
    <property type="term" value="F:RNA nuclease activity"/>
    <property type="evidence" value="ECO:0007669"/>
    <property type="project" value="InterPro"/>
</dbReference>
<organism evidence="6 7">
    <name type="scientific">Paraburkholderia pallida</name>
    <dbReference type="NCBI Taxonomy" id="2547399"/>
    <lineage>
        <taxon>Bacteria</taxon>
        <taxon>Pseudomonadati</taxon>
        <taxon>Pseudomonadota</taxon>
        <taxon>Betaproteobacteria</taxon>
        <taxon>Burkholderiales</taxon>
        <taxon>Burkholderiaceae</taxon>
        <taxon>Paraburkholderia</taxon>
    </lineage>
</organism>
<evidence type="ECO:0000256" key="4">
    <source>
        <dbReference type="ARBA" id="ARBA00022741"/>
    </source>
</evidence>
<sequence>MKKGDLRTRDYIEHILTAIERIRDYTASVTLETFQTTPMVIDAVVRNLEIIGEAARNVIQDDPTFIAAHPEIPWQAMYATRNRVSHGYFDIDTRTVWVTVQNDLPELERALLPLKQS</sequence>
<dbReference type="InterPro" id="IPR051813">
    <property type="entry name" value="HepT_RNase_toxin"/>
</dbReference>
<keyword evidence="3" id="KW-0540">Nuclease</keyword>
<keyword evidence="2" id="KW-1277">Toxin-antitoxin system</keyword>
<protein>
    <submittedName>
        <fullName evidence="6">DUF86 domain-containing protein</fullName>
    </submittedName>
</protein>
<evidence type="ECO:0000256" key="2">
    <source>
        <dbReference type="ARBA" id="ARBA00022649"/>
    </source>
</evidence>
<dbReference type="GO" id="GO:0110001">
    <property type="term" value="C:toxin-antitoxin complex"/>
    <property type="evidence" value="ECO:0007669"/>
    <property type="project" value="InterPro"/>
</dbReference>
<evidence type="ECO:0000313" key="7">
    <source>
        <dbReference type="Proteomes" id="UP000295727"/>
    </source>
</evidence>